<dbReference type="EMBL" id="JAADYS010002339">
    <property type="protein sequence ID" value="KAF4458826.1"/>
    <property type="molecule type" value="Genomic_DNA"/>
</dbReference>
<dbReference type="PROSITE" id="PS51732">
    <property type="entry name" value="ASN_GLN_ASE_3"/>
    <property type="match status" value="1"/>
</dbReference>
<evidence type="ECO:0000256" key="1">
    <source>
        <dbReference type="ARBA" id="ARBA00012920"/>
    </source>
</evidence>
<reference evidence="3 4" key="1">
    <citation type="submission" date="2020-01" db="EMBL/GenBank/DDBJ databases">
        <title>Identification and distribution of gene clusters putatively required for synthesis of sphingolipid metabolism inhibitors in phylogenetically diverse species of the filamentous fungus Fusarium.</title>
        <authorList>
            <person name="Kim H.-S."/>
            <person name="Busman M."/>
            <person name="Brown D.W."/>
            <person name="Divon H."/>
            <person name="Uhlig S."/>
            <person name="Proctor R.H."/>
        </authorList>
    </citation>
    <scope>NUCLEOTIDE SEQUENCE [LARGE SCALE GENOMIC DNA]</scope>
    <source>
        <strain evidence="3 4">NRRL 20459</strain>
    </source>
</reference>
<gene>
    <name evidence="3" type="ORF">FALBO_14428</name>
</gene>
<dbReference type="Gene3D" id="3.40.50.1170">
    <property type="entry name" value="L-asparaginase, N-terminal domain"/>
    <property type="match status" value="1"/>
</dbReference>
<dbReference type="InterPro" id="IPR006034">
    <property type="entry name" value="Asparaginase/glutaminase-like"/>
</dbReference>
<dbReference type="InterPro" id="IPR027474">
    <property type="entry name" value="L-asparaginase_N"/>
</dbReference>
<dbReference type="PIRSF" id="PIRSF500176">
    <property type="entry name" value="L_ASNase"/>
    <property type="match status" value="1"/>
</dbReference>
<dbReference type="GO" id="GO:0009066">
    <property type="term" value="P:aspartate family amino acid metabolic process"/>
    <property type="evidence" value="ECO:0007669"/>
    <property type="project" value="UniProtKB-ARBA"/>
</dbReference>
<dbReference type="InterPro" id="IPR036152">
    <property type="entry name" value="Asp/glu_Ase-like_sf"/>
</dbReference>
<proteinExistence type="predicted"/>
<dbReference type="SMART" id="SM00870">
    <property type="entry name" value="Asparaginase"/>
    <property type="match status" value="1"/>
</dbReference>
<accession>A0A8H4KY28</accession>
<sequence>MCILRSSPKTRDMTMCQVNATEIKQSTPSSSKPMAFSLRLATTFLGGYIFLWRFHTRKYAPNPSHNIVKTTNLRYKSGSGDPSMVSNLIEWDRKTISLEHIKLGEGDSLDVSTQQLLQYVVSIHDIVDKKSPWGVVAAFGTDQAVELSVALAVTFGSKRELSVVVTGASKPATEIGADGPANISDAIAVAATESARKLASMIVCSGLILHPLTTDKFDVSSIQPFQSYETGPLGRVVKCETVSGVVHRTPFFYYWAPPEMEILLHVKELAVENEVPIVHSINFYPGYESLLEGKQMDGLVFAGGSDGYGPNKEIQDQLKKNKTILVVAHQGARGIVVRDATGSGIPVGNIYPRPARTMLLFGMLGKKTEPEMKQYFAIHGGLIPHHLARPETPRAKL</sequence>
<dbReference type="GO" id="GO:0004067">
    <property type="term" value="F:asparaginase activity"/>
    <property type="evidence" value="ECO:0007669"/>
    <property type="project" value="UniProtKB-UniRule"/>
</dbReference>
<evidence type="ECO:0000259" key="2">
    <source>
        <dbReference type="Pfam" id="PF00710"/>
    </source>
</evidence>
<dbReference type="PIRSF" id="PIRSF001220">
    <property type="entry name" value="L-ASNase_gatD"/>
    <property type="match status" value="1"/>
</dbReference>
<name>A0A8H4KY28_9HYPO</name>
<dbReference type="SUPFAM" id="SSF53774">
    <property type="entry name" value="Glutaminase/Asparaginase"/>
    <property type="match status" value="1"/>
</dbReference>
<protein>
    <recommendedName>
        <fullName evidence="1">asparaginase</fullName>
        <ecNumber evidence="1">3.5.1.1</ecNumber>
    </recommendedName>
</protein>
<keyword evidence="4" id="KW-1185">Reference proteome</keyword>
<dbReference type="InterPro" id="IPR037152">
    <property type="entry name" value="L-asparaginase_N_sf"/>
</dbReference>
<organism evidence="3 4">
    <name type="scientific">Fusarium albosuccineum</name>
    <dbReference type="NCBI Taxonomy" id="1237068"/>
    <lineage>
        <taxon>Eukaryota</taxon>
        <taxon>Fungi</taxon>
        <taxon>Dikarya</taxon>
        <taxon>Ascomycota</taxon>
        <taxon>Pezizomycotina</taxon>
        <taxon>Sordariomycetes</taxon>
        <taxon>Hypocreomycetidae</taxon>
        <taxon>Hypocreales</taxon>
        <taxon>Nectriaceae</taxon>
        <taxon>Fusarium</taxon>
        <taxon>Fusarium decemcellulare species complex</taxon>
    </lineage>
</organism>
<dbReference type="Proteomes" id="UP000554235">
    <property type="component" value="Unassembled WGS sequence"/>
</dbReference>
<dbReference type="Gene3D" id="3.40.50.40">
    <property type="match status" value="1"/>
</dbReference>
<feature type="domain" description="L-asparaginase N-terminal" evidence="2">
    <location>
        <begin position="97"/>
        <end position="238"/>
    </location>
</feature>
<dbReference type="InterPro" id="IPR027473">
    <property type="entry name" value="L-asparaginase_C"/>
</dbReference>
<evidence type="ECO:0000313" key="4">
    <source>
        <dbReference type="Proteomes" id="UP000554235"/>
    </source>
</evidence>
<dbReference type="EC" id="3.5.1.1" evidence="1"/>
<evidence type="ECO:0000313" key="3">
    <source>
        <dbReference type="EMBL" id="KAF4458826.1"/>
    </source>
</evidence>
<dbReference type="AlphaFoldDB" id="A0A8H4KY28"/>
<comment type="caution">
    <text evidence="3">The sequence shown here is derived from an EMBL/GenBank/DDBJ whole genome shotgun (WGS) entry which is preliminary data.</text>
</comment>
<dbReference type="Pfam" id="PF00710">
    <property type="entry name" value="Asparaginase"/>
    <property type="match status" value="1"/>
</dbReference>